<comment type="caution">
    <text evidence="2">The sequence shown here is derived from an EMBL/GenBank/DDBJ whole genome shotgun (WGS) entry which is preliminary data.</text>
</comment>
<keyword evidence="1" id="KW-0472">Membrane</keyword>
<evidence type="ECO:0000313" key="4">
    <source>
        <dbReference type="Proteomes" id="UP000636800"/>
    </source>
</evidence>
<evidence type="ECO:0000313" key="2">
    <source>
        <dbReference type="EMBL" id="KAG0446549.1"/>
    </source>
</evidence>
<dbReference type="EMBL" id="JADCNL010000566">
    <property type="protein sequence ID" value="KAG0446584.1"/>
    <property type="molecule type" value="Genomic_DNA"/>
</dbReference>
<dbReference type="Proteomes" id="UP000639772">
    <property type="component" value="Unassembled WGS sequence"/>
</dbReference>
<reference evidence="4 5" key="1">
    <citation type="journal article" date="2020" name="Nat. Food">
        <title>A phased Vanilla planifolia genome enables genetic improvement of flavour and production.</title>
        <authorList>
            <person name="Hasing T."/>
            <person name="Tang H."/>
            <person name="Brym M."/>
            <person name="Khazi F."/>
            <person name="Huang T."/>
            <person name="Chambers A.H."/>
        </authorList>
    </citation>
    <scope>NUCLEOTIDE SEQUENCE [LARGE SCALE GENOMIC DNA]</scope>
    <source>
        <tissue evidence="2">Leaf</tissue>
    </source>
</reference>
<dbReference type="EMBL" id="JADCNM010000567">
    <property type="protein sequence ID" value="KAG0446549.1"/>
    <property type="molecule type" value="Genomic_DNA"/>
</dbReference>
<proteinExistence type="predicted"/>
<sequence length="70" mass="7711">MEAGIQSPLADFGALCNCWLSLLLEMVLFRQPLRLFLSWAFFLAPLLASWLSIDPIGFGTSSGLLILDPL</sequence>
<keyword evidence="1" id="KW-0812">Transmembrane</keyword>
<gene>
    <name evidence="3" type="ORF">HPP92_028763</name>
    <name evidence="2" type="ORF">HPP92_028774</name>
</gene>
<accession>A0A835P6F0</accession>
<evidence type="ECO:0000313" key="5">
    <source>
        <dbReference type="Proteomes" id="UP000639772"/>
    </source>
</evidence>
<evidence type="ECO:0000256" key="1">
    <source>
        <dbReference type="SAM" id="Phobius"/>
    </source>
</evidence>
<feature type="transmembrane region" description="Helical" evidence="1">
    <location>
        <begin position="36"/>
        <end position="53"/>
    </location>
</feature>
<organism evidence="2 5">
    <name type="scientific">Vanilla planifolia</name>
    <name type="common">Vanilla</name>
    <dbReference type="NCBI Taxonomy" id="51239"/>
    <lineage>
        <taxon>Eukaryota</taxon>
        <taxon>Viridiplantae</taxon>
        <taxon>Streptophyta</taxon>
        <taxon>Embryophyta</taxon>
        <taxon>Tracheophyta</taxon>
        <taxon>Spermatophyta</taxon>
        <taxon>Magnoliopsida</taxon>
        <taxon>Liliopsida</taxon>
        <taxon>Asparagales</taxon>
        <taxon>Orchidaceae</taxon>
        <taxon>Vanilloideae</taxon>
        <taxon>Vanilleae</taxon>
        <taxon>Vanilla</taxon>
    </lineage>
</organism>
<dbReference type="Proteomes" id="UP000636800">
    <property type="component" value="Unassembled WGS sequence"/>
</dbReference>
<keyword evidence="1" id="KW-1133">Transmembrane helix</keyword>
<protein>
    <submittedName>
        <fullName evidence="2">Uncharacterized protein</fullName>
    </submittedName>
</protein>
<feature type="transmembrane region" description="Helical" evidence="1">
    <location>
        <begin position="12"/>
        <end position="29"/>
    </location>
</feature>
<name>A0A835P6F0_VANPL</name>
<dbReference type="AlphaFoldDB" id="A0A835P6F0"/>
<evidence type="ECO:0000313" key="3">
    <source>
        <dbReference type="EMBL" id="KAG0446584.1"/>
    </source>
</evidence>
<keyword evidence="4" id="KW-1185">Reference proteome</keyword>